<dbReference type="Proteomes" id="UP001148662">
    <property type="component" value="Unassembled WGS sequence"/>
</dbReference>
<sequence>MVGLFFSTVFKALYDYEAVIDEEFDFQAGDIIAVTATPEDGWWSGELLDEQRRQPGRHVFPSNFVDLLQSYLGSGYSDALARLLSTRFCSHAHIHDPHVKDEISTCKDYMKPGDATMDRYRCFMDDSDYVPRTLRELADSNEYKTRLCPFLREMDVFVGSTRTTRDYLTPMRLHSTANMLKQDVLVLLIRIALKDQLYIPDDEHTNVEILGYTVSCIGSLFYVNMEYQTTQGTSLLSPARTRYVKNKMLDIFARIWAGRHDVLPMSGDETSHRTLTDEPDESEFPYSKLEIELQSCLAGYLNMFAPSPGRPSLTHEISLLFIYCMSRTTHRTIYDATLKYVSLYFRDPSLASAARPLWQAALSDETDYRGILLQLNMRLRDERVLDTVALHNLLISVHCFALNAPPRYSVDEWHMLLHGIARALERHDCRRSDDDSVRNMYAYFVSICIPVLAVMTMPNSLNRRYTNGYQGDISKLDLIGLLARFSVPSLTMVSGLPEKFGVVGIIRHHIAVAAKYKASPGGKDKLMRLAQRLSVRTNPQSTTDRGLDELCTTPRREFGQKRRRFEDRFVHRSSADVPNLRMAQLSLFRKEANAQLTSMQWLLAGTLLQQEVPDSGLARWWTQGSLSDTPIVIFNDRIPVKFYHSMSLVMTSREYNEDTLHEDVPEWRERTLLPFVSDPEYAPRKICELVGSENRSAVLLSFLRKLRLFLDYAENTAIGVRESAAFATAGNRMLTKDVLDAIVCIVMKDQRYVADKDDAEFEILCLGFYALAALLSIYGARRQPEDLAMHDFSVNARTKVLAVLQLIWKHRHAILPLPEVEKTQWDLTGVPEVSDLPWHNKLEFEVLNLIKLYGLAFPDGAYTDEGYLLCTYLMARTAYSQVYGGTMKILTLQRCDTSVVHRIGPLWETAMSDLSDCRAMLLQLNMRIRDEDILDVNTYLLLCIALHVTSCFPSRCSQHLLGQWRKLFDGIVRALQRQICMGSADPDDQIYTTVLTEGINLLCLIFSSKIQGIVDARQECGSDIIGLLAHFSIPSLYASNLRGDGMVGLVDYHITLAMEYKGTKEGQHKFNRLVRRARASVPPALKALKNTPFFSTSRLVRNQRALLIDAWSRYARLLEISIEEDAEEHEVSDPRITRCCAWRDCLCRWERKPAHKLRVCNGCWQVGFLRIFIMDTEIGAMVDTGQPVPGINDLREAYVVL</sequence>
<proteinExistence type="predicted"/>
<evidence type="ECO:0000313" key="2">
    <source>
        <dbReference type="Proteomes" id="UP001148662"/>
    </source>
</evidence>
<protein>
    <submittedName>
        <fullName evidence="1">Uncharacterized protein</fullName>
    </submittedName>
</protein>
<organism evidence="1 2">
    <name type="scientific">Phlebia brevispora</name>
    <dbReference type="NCBI Taxonomy" id="194682"/>
    <lineage>
        <taxon>Eukaryota</taxon>
        <taxon>Fungi</taxon>
        <taxon>Dikarya</taxon>
        <taxon>Basidiomycota</taxon>
        <taxon>Agaricomycotina</taxon>
        <taxon>Agaricomycetes</taxon>
        <taxon>Polyporales</taxon>
        <taxon>Meruliaceae</taxon>
        <taxon>Phlebia</taxon>
    </lineage>
</organism>
<gene>
    <name evidence="1" type="ORF">NM688_g1518</name>
</gene>
<reference evidence="1" key="1">
    <citation type="submission" date="2022-07" db="EMBL/GenBank/DDBJ databases">
        <title>Genome Sequence of Phlebia brevispora.</title>
        <authorList>
            <person name="Buettner E."/>
        </authorList>
    </citation>
    <scope>NUCLEOTIDE SEQUENCE</scope>
    <source>
        <strain evidence="1">MPL23</strain>
    </source>
</reference>
<keyword evidence="2" id="KW-1185">Reference proteome</keyword>
<evidence type="ECO:0000313" key="1">
    <source>
        <dbReference type="EMBL" id="KAJ3557355.1"/>
    </source>
</evidence>
<accession>A0ACC1TBX2</accession>
<name>A0ACC1TBX2_9APHY</name>
<comment type="caution">
    <text evidence="1">The sequence shown here is derived from an EMBL/GenBank/DDBJ whole genome shotgun (WGS) entry which is preliminary data.</text>
</comment>
<dbReference type="EMBL" id="JANHOG010000164">
    <property type="protein sequence ID" value="KAJ3557355.1"/>
    <property type="molecule type" value="Genomic_DNA"/>
</dbReference>